<dbReference type="Proteomes" id="UP000694429">
    <property type="component" value="Chromosome 7"/>
</dbReference>
<name>A0A8C0MX49_CANLF</name>
<organism evidence="3 4">
    <name type="scientific">Canis lupus familiaris</name>
    <name type="common">Dog</name>
    <name type="synonym">Canis familiaris</name>
    <dbReference type="NCBI Taxonomy" id="9615"/>
    <lineage>
        <taxon>Eukaryota</taxon>
        <taxon>Metazoa</taxon>
        <taxon>Chordata</taxon>
        <taxon>Craniata</taxon>
        <taxon>Vertebrata</taxon>
        <taxon>Euteleostomi</taxon>
        <taxon>Mammalia</taxon>
        <taxon>Eutheria</taxon>
        <taxon>Laurasiatheria</taxon>
        <taxon>Carnivora</taxon>
        <taxon>Caniformia</taxon>
        <taxon>Canidae</taxon>
        <taxon>Canis</taxon>
    </lineage>
</organism>
<dbReference type="GO" id="GO:0023052">
    <property type="term" value="P:signaling"/>
    <property type="evidence" value="ECO:0007669"/>
    <property type="project" value="InterPro"/>
</dbReference>
<gene>
    <name evidence="3" type="primary">DLGAP1</name>
</gene>
<sequence>MQRTRVPQDDWTGYTPRGKDDEIPCRRMRSGSYIKAMGDEDSGDSDTSPKPSPKVAARRESYLKATQPSLTELTTLKISNEHSPKLQIRSHSYLRAVSEVSINRSLDSLDPAGLLTSPKFRSRNESYMRAMSTISQVSEMEVNGQFESVCESVFSELESQAVEALDLPMPGCFRMRSHSYVRAIEKGCSQDDECVSLRSSSPPRTTTTVRTIQSSTEHGFASVPRLGRPSQSSLPPPLASTEKLQLQIQKGQRQGGRWGLPKIPTQLSQQPADTSHQLLLATVRLGPLGVTLKQIGSPPLLSIPQLECLFFIARYPQNDYPPQRPEISLRK</sequence>
<dbReference type="Ensembl" id="ENSCAFT00030018594.1">
    <property type="protein sequence ID" value="ENSCAFP00030016226.1"/>
    <property type="gene ID" value="ENSCAFG00030009153.1"/>
</dbReference>
<reference evidence="3" key="1">
    <citation type="submission" date="2019-03" db="EMBL/GenBank/DDBJ databases">
        <authorList>
            <person name="Warren W.C."/>
            <person name="Johnson G.S."/>
        </authorList>
    </citation>
    <scope>NUCLEOTIDE SEQUENCE [LARGE SCALE GENOMIC DNA]</scope>
    <source>
        <strain evidence="3">Basenji</strain>
    </source>
</reference>
<dbReference type="AlphaFoldDB" id="A0A8C0MX49"/>
<proteinExistence type="inferred from homology"/>
<dbReference type="InterPro" id="IPR005026">
    <property type="entry name" value="SAPAP"/>
</dbReference>
<feature type="region of interest" description="Disordered" evidence="2">
    <location>
        <begin position="199"/>
        <end position="239"/>
    </location>
</feature>
<evidence type="ECO:0000256" key="1">
    <source>
        <dbReference type="ARBA" id="ARBA00008839"/>
    </source>
</evidence>
<reference evidence="3" key="2">
    <citation type="submission" date="2025-08" db="UniProtKB">
        <authorList>
            <consortium name="Ensembl"/>
        </authorList>
    </citation>
    <scope>IDENTIFICATION</scope>
</reference>
<dbReference type="OrthoDB" id="10036956at2759"/>
<feature type="region of interest" description="Disordered" evidence="2">
    <location>
        <begin position="1"/>
        <end position="59"/>
    </location>
</feature>
<dbReference type="PANTHER" id="PTHR12353">
    <property type="entry name" value="DISKS LARGE-ASSOCIATED PROTEIN DAP SAP90/PSD-95-ASSOCIATED PROTEIN"/>
    <property type="match status" value="1"/>
</dbReference>
<protein>
    <submittedName>
        <fullName evidence="3">DLG associated protein 1</fullName>
    </submittedName>
</protein>
<evidence type="ECO:0000256" key="2">
    <source>
        <dbReference type="SAM" id="MobiDB-lite"/>
    </source>
</evidence>
<comment type="similarity">
    <text evidence="1">Belongs to the SAPAP family.</text>
</comment>
<evidence type="ECO:0000313" key="4">
    <source>
        <dbReference type="Proteomes" id="UP000694429"/>
    </source>
</evidence>
<feature type="compositionally biased region" description="Low complexity" evidence="2">
    <location>
        <begin position="224"/>
        <end position="233"/>
    </location>
</feature>
<accession>A0A8C0MX49</accession>
<evidence type="ECO:0000313" key="3">
    <source>
        <dbReference type="Ensembl" id="ENSCAFP00030016226.1"/>
    </source>
</evidence>
<dbReference type="PANTHER" id="PTHR12353:SF7">
    <property type="entry name" value="DISKS LARGE-ASSOCIATED PROTEIN 1"/>
    <property type="match status" value="1"/>
</dbReference>
<feature type="compositionally biased region" description="Low complexity" evidence="2">
    <location>
        <begin position="199"/>
        <end position="216"/>
    </location>
</feature>